<accession>A0A0E9SA75</accession>
<dbReference type="AlphaFoldDB" id="A0A0E9SA75"/>
<proteinExistence type="predicted"/>
<reference evidence="1" key="2">
    <citation type="journal article" date="2015" name="Fish Shellfish Immunol.">
        <title>Early steps in the European eel (Anguilla anguilla)-Vibrio vulnificus interaction in the gills: Role of the RtxA13 toxin.</title>
        <authorList>
            <person name="Callol A."/>
            <person name="Pajuelo D."/>
            <person name="Ebbesson L."/>
            <person name="Teles M."/>
            <person name="MacKenzie S."/>
            <person name="Amaro C."/>
        </authorList>
    </citation>
    <scope>NUCLEOTIDE SEQUENCE</scope>
</reference>
<name>A0A0E9SA75_ANGAN</name>
<protein>
    <submittedName>
        <fullName evidence="1">Uncharacterized protein</fullName>
    </submittedName>
</protein>
<evidence type="ECO:0000313" key="1">
    <source>
        <dbReference type="EMBL" id="JAH37590.1"/>
    </source>
</evidence>
<dbReference type="EMBL" id="GBXM01070987">
    <property type="protein sequence ID" value="JAH37590.1"/>
    <property type="molecule type" value="Transcribed_RNA"/>
</dbReference>
<sequence>MLSSSYTLIIHNKQKYGTVLGQTFRRVL</sequence>
<organism evidence="1">
    <name type="scientific">Anguilla anguilla</name>
    <name type="common">European freshwater eel</name>
    <name type="synonym">Muraena anguilla</name>
    <dbReference type="NCBI Taxonomy" id="7936"/>
    <lineage>
        <taxon>Eukaryota</taxon>
        <taxon>Metazoa</taxon>
        <taxon>Chordata</taxon>
        <taxon>Craniata</taxon>
        <taxon>Vertebrata</taxon>
        <taxon>Euteleostomi</taxon>
        <taxon>Actinopterygii</taxon>
        <taxon>Neopterygii</taxon>
        <taxon>Teleostei</taxon>
        <taxon>Anguilliformes</taxon>
        <taxon>Anguillidae</taxon>
        <taxon>Anguilla</taxon>
    </lineage>
</organism>
<reference evidence="1" key="1">
    <citation type="submission" date="2014-11" db="EMBL/GenBank/DDBJ databases">
        <authorList>
            <person name="Amaro Gonzalez C."/>
        </authorList>
    </citation>
    <scope>NUCLEOTIDE SEQUENCE</scope>
</reference>